<gene>
    <name evidence="1" type="ORF">KC717_04815</name>
</gene>
<name>A0A955L963_9BACT</name>
<dbReference type="Proteomes" id="UP000754563">
    <property type="component" value="Unassembled WGS sequence"/>
</dbReference>
<organism evidence="1 2">
    <name type="scientific">Candidatus Dojkabacteria bacterium</name>
    <dbReference type="NCBI Taxonomy" id="2099670"/>
    <lineage>
        <taxon>Bacteria</taxon>
        <taxon>Candidatus Dojkabacteria</taxon>
    </lineage>
</organism>
<sequence length="437" mass="50265">MDESISYTLESIRCLKSPVIRTCHIGNISSNNYGWLALARNTKFSCIDHTLYGVDDEYFGWCVLDDGGVIRRWFDHGGKAVEEFRNNLVYDYLDSIPRKYKSILNMSIGAKCHGKNIFHYHFQKISEVCNQIGVHEPSSRSIDSLKGISLLNETILNKLNPSEFLLLFDRWVTMTKNQHYIIHKIKEIKHDSNHIVVFGMDNARLFRGTVEELLLNLRKGLDSISRHILADEELEKVSYPMFSSIFGNYLLPSAIEFERDSAQRTFYHAGAATTPYYTNESQFRNQFAEVVELLQKYKLLPEKYCLKIIPSMGCQLFSTTTRSMNVLSELLSCVVGIVREKDDIYKLGDVTNPEEIVVEVLNSINKKEKGEIVRLIDKFNELDTNTIPVSLKLNGGKTRFGTTQETLCGRTFLFPDEIFEITWGELEMVHKLLSEIY</sequence>
<evidence type="ECO:0000313" key="2">
    <source>
        <dbReference type="Proteomes" id="UP000754563"/>
    </source>
</evidence>
<proteinExistence type="predicted"/>
<reference evidence="1" key="1">
    <citation type="submission" date="2020-04" db="EMBL/GenBank/DDBJ databases">
        <authorList>
            <person name="Zhang T."/>
        </authorList>
    </citation>
    <scope>NUCLEOTIDE SEQUENCE</scope>
    <source>
        <strain evidence="1">HKST-UBA11</strain>
    </source>
</reference>
<reference evidence="1" key="2">
    <citation type="journal article" date="2021" name="Microbiome">
        <title>Successional dynamics and alternative stable states in a saline activated sludge microbial community over 9 years.</title>
        <authorList>
            <person name="Wang Y."/>
            <person name="Ye J."/>
            <person name="Ju F."/>
            <person name="Liu L."/>
            <person name="Boyd J.A."/>
            <person name="Deng Y."/>
            <person name="Parks D.H."/>
            <person name="Jiang X."/>
            <person name="Yin X."/>
            <person name="Woodcroft B.J."/>
            <person name="Tyson G.W."/>
            <person name="Hugenholtz P."/>
            <person name="Polz M.F."/>
            <person name="Zhang T."/>
        </authorList>
    </citation>
    <scope>NUCLEOTIDE SEQUENCE</scope>
    <source>
        <strain evidence="1">HKST-UBA11</strain>
    </source>
</reference>
<dbReference type="AlphaFoldDB" id="A0A955L963"/>
<protein>
    <submittedName>
        <fullName evidence="1">Uncharacterized protein</fullName>
    </submittedName>
</protein>
<comment type="caution">
    <text evidence="1">The sequence shown here is derived from an EMBL/GenBank/DDBJ whole genome shotgun (WGS) entry which is preliminary data.</text>
</comment>
<evidence type="ECO:0000313" key="1">
    <source>
        <dbReference type="EMBL" id="MCA9385942.1"/>
    </source>
</evidence>
<dbReference type="EMBL" id="JAGQLH010000059">
    <property type="protein sequence ID" value="MCA9385942.1"/>
    <property type="molecule type" value="Genomic_DNA"/>
</dbReference>
<accession>A0A955L963</accession>